<dbReference type="SUPFAM" id="SSF56954">
    <property type="entry name" value="Outer membrane efflux proteins (OEP)"/>
    <property type="match status" value="1"/>
</dbReference>
<feature type="chain" id="PRO_5043878956" evidence="2">
    <location>
        <begin position="33"/>
        <end position="467"/>
    </location>
</feature>
<dbReference type="GO" id="GO:0015562">
    <property type="term" value="F:efflux transmembrane transporter activity"/>
    <property type="evidence" value="ECO:0007669"/>
    <property type="project" value="InterPro"/>
</dbReference>
<dbReference type="PANTHER" id="PTHR30203">
    <property type="entry name" value="OUTER MEMBRANE CATION EFFLUX PROTEIN"/>
    <property type="match status" value="1"/>
</dbReference>
<evidence type="ECO:0000313" key="4">
    <source>
        <dbReference type="Proteomes" id="UP000029590"/>
    </source>
</evidence>
<sequence length="467" mass="49215">MSFHTGAPSMRRAFSRAPALAAVALFAAAAQAQTPASAGPAADAAANPATNPATSPAIHPAASAAALAPPPFTLEAALQSAAERSAAMQAAQASVRASGEAAVKAGQLPDPTLKAGVDNLPVTGGQRYTIGQDFMTMRRIGIEQQWVSRDKRRLRTALADQRTGRERAGYLMELATVRQQTATAWLDAAYAKAALALREQLATRMDEELAATRAAYRGGAKSGGAADVVAAQALQAQARDQVLAARQALQSALIALSRWTARPVGDVAGAPPAPESYVSSLPPEALRLAQPTLIAASDDIAVAEADTAVATSERKPDWTWEIAYQQRGGAYSNMVSIGVSIPLPINRRDRQDRDVAEKAELASKARLGYEDTERQVEADIRNDSAVLSSGRERIANLRAALLPAAAQRVQLADAAYRAGTGSLADSFAARRAQLDAELQVLELQREVSRTWARLEYQVVPSTLAAAQ</sequence>
<dbReference type="PROSITE" id="PS51318">
    <property type="entry name" value="TAT"/>
    <property type="match status" value="1"/>
</dbReference>
<dbReference type="Proteomes" id="UP000029590">
    <property type="component" value="Unassembled WGS sequence"/>
</dbReference>
<dbReference type="Pfam" id="PF02321">
    <property type="entry name" value="OEP"/>
    <property type="match status" value="1"/>
</dbReference>
<dbReference type="InterPro" id="IPR006311">
    <property type="entry name" value="TAT_signal"/>
</dbReference>
<organism evidence="3 4">
    <name type="scientific">Burkholderia gladioli</name>
    <name type="common">Pseudomonas marginata</name>
    <name type="synonym">Phytomonas marginata</name>
    <dbReference type="NCBI Taxonomy" id="28095"/>
    <lineage>
        <taxon>Bacteria</taxon>
        <taxon>Pseudomonadati</taxon>
        <taxon>Pseudomonadota</taxon>
        <taxon>Betaproteobacteria</taxon>
        <taxon>Burkholderiales</taxon>
        <taxon>Burkholderiaceae</taxon>
        <taxon>Burkholderia</taxon>
    </lineage>
</organism>
<comment type="similarity">
    <text evidence="1">Belongs to the outer membrane factor (OMF) (TC 1.B.17) family.</text>
</comment>
<reference evidence="3 4" key="1">
    <citation type="submission" date="2014-04" db="EMBL/GenBank/DDBJ databases">
        <authorList>
            <person name="Bishop-Lilly K.A."/>
            <person name="Broomall S.M."/>
            <person name="Chain P.S."/>
            <person name="Chertkov O."/>
            <person name="Coyne S.R."/>
            <person name="Daligault H.E."/>
            <person name="Davenport K.W."/>
            <person name="Erkkila T."/>
            <person name="Frey K.G."/>
            <person name="Gibbons H.S."/>
            <person name="Gu W."/>
            <person name="Jaissle J."/>
            <person name="Johnson S.L."/>
            <person name="Koroleva G.I."/>
            <person name="Ladner J.T."/>
            <person name="Lo C.-C."/>
            <person name="Minogue T.D."/>
            <person name="Munk C."/>
            <person name="Palacios G.F."/>
            <person name="Redden C.L."/>
            <person name="Rosenzweig C.N."/>
            <person name="Scholz M.B."/>
            <person name="Teshima H."/>
            <person name="Xu Y."/>
        </authorList>
    </citation>
    <scope>NUCLEOTIDE SEQUENCE [LARGE SCALE GENOMIC DNA]</scope>
    <source>
        <strain evidence="4">gladioli</strain>
    </source>
</reference>
<gene>
    <name evidence="3" type="ORF">DM48_2172</name>
</gene>
<feature type="signal peptide" evidence="2">
    <location>
        <begin position="1"/>
        <end position="32"/>
    </location>
</feature>
<proteinExistence type="inferred from homology"/>
<protein>
    <submittedName>
        <fullName evidence="3">Outer membrane efflux family protein</fullName>
    </submittedName>
</protein>
<dbReference type="Gene3D" id="1.20.1600.10">
    <property type="entry name" value="Outer membrane efflux proteins (OEP)"/>
    <property type="match status" value="1"/>
</dbReference>
<accession>A0AAW3EZI5</accession>
<evidence type="ECO:0000256" key="1">
    <source>
        <dbReference type="ARBA" id="ARBA00007613"/>
    </source>
</evidence>
<dbReference type="RefSeq" id="WP_036055887.1">
    <property type="nucleotide sequence ID" value="NZ_CADEVY010000001.1"/>
</dbReference>
<dbReference type="InterPro" id="IPR010131">
    <property type="entry name" value="MdtP/NodT-like"/>
</dbReference>
<dbReference type="InterPro" id="IPR003423">
    <property type="entry name" value="OMP_efflux"/>
</dbReference>
<dbReference type="EMBL" id="JPGG01000016">
    <property type="protein sequence ID" value="KGC12980.1"/>
    <property type="molecule type" value="Genomic_DNA"/>
</dbReference>
<name>A0AAW3EZI5_BURGA</name>
<comment type="caution">
    <text evidence="3">The sequence shown here is derived from an EMBL/GenBank/DDBJ whole genome shotgun (WGS) entry which is preliminary data.</text>
</comment>
<dbReference type="KEGG" id="bgo:BM43_5593"/>
<evidence type="ECO:0000313" key="3">
    <source>
        <dbReference type="EMBL" id="KGC12980.1"/>
    </source>
</evidence>
<dbReference type="AlphaFoldDB" id="A0AAW3EZI5"/>
<dbReference type="PANTHER" id="PTHR30203:SF24">
    <property type="entry name" value="BLR4935 PROTEIN"/>
    <property type="match status" value="1"/>
</dbReference>
<keyword evidence="2" id="KW-0732">Signal</keyword>
<evidence type="ECO:0000256" key="2">
    <source>
        <dbReference type="SAM" id="SignalP"/>
    </source>
</evidence>